<evidence type="ECO:0000313" key="1">
    <source>
        <dbReference type="EMBL" id="GAH61418.1"/>
    </source>
</evidence>
<protein>
    <submittedName>
        <fullName evidence="1">Uncharacterized protein</fullName>
    </submittedName>
</protein>
<sequence length="190" mass="20426">MIDEIQVKNIVKQALREEHLLDFVKIFEKEHNLFRGSHDKIGLPPDLVVHQTIINQIINKIEDDAITLDQVADGKNYGRIVLSALSEGKALLSEAVGDLDDISDGLYAKMLATSIQEGKALLSEATGDLDDISDGEYAKALATSLDEGKILLSQALGSLDSIANGETYGRVLLADLSGGHILLATCDGDL</sequence>
<accession>X1IV41</accession>
<proteinExistence type="predicted"/>
<organism evidence="1">
    <name type="scientific">marine sediment metagenome</name>
    <dbReference type="NCBI Taxonomy" id="412755"/>
    <lineage>
        <taxon>unclassified sequences</taxon>
        <taxon>metagenomes</taxon>
        <taxon>ecological metagenomes</taxon>
    </lineage>
</organism>
<feature type="non-terminal residue" evidence="1">
    <location>
        <position position="190"/>
    </location>
</feature>
<reference evidence="1" key="1">
    <citation type="journal article" date="2014" name="Front. Microbiol.">
        <title>High frequency of phylogenetically diverse reductive dehalogenase-homologous genes in deep subseafloor sedimentary metagenomes.</title>
        <authorList>
            <person name="Kawai M."/>
            <person name="Futagami T."/>
            <person name="Toyoda A."/>
            <person name="Takaki Y."/>
            <person name="Nishi S."/>
            <person name="Hori S."/>
            <person name="Arai W."/>
            <person name="Tsubouchi T."/>
            <person name="Morono Y."/>
            <person name="Uchiyama I."/>
            <person name="Ito T."/>
            <person name="Fujiyama A."/>
            <person name="Inagaki F."/>
            <person name="Takami H."/>
        </authorList>
    </citation>
    <scope>NUCLEOTIDE SEQUENCE</scope>
    <source>
        <strain evidence="1">Expedition CK06-06</strain>
    </source>
</reference>
<comment type="caution">
    <text evidence="1">The sequence shown here is derived from an EMBL/GenBank/DDBJ whole genome shotgun (WGS) entry which is preliminary data.</text>
</comment>
<dbReference type="AlphaFoldDB" id="X1IV41"/>
<dbReference type="EMBL" id="BARU01020270">
    <property type="protein sequence ID" value="GAH61418.1"/>
    <property type="molecule type" value="Genomic_DNA"/>
</dbReference>
<gene>
    <name evidence="1" type="ORF">S03H2_33315</name>
</gene>
<name>X1IV41_9ZZZZ</name>